<keyword evidence="4" id="KW-1185">Reference proteome</keyword>
<evidence type="ECO:0000313" key="3">
    <source>
        <dbReference type="EMBL" id="CAL1382778.1"/>
    </source>
</evidence>
<organism evidence="3 4">
    <name type="scientific">Linum trigynum</name>
    <dbReference type="NCBI Taxonomy" id="586398"/>
    <lineage>
        <taxon>Eukaryota</taxon>
        <taxon>Viridiplantae</taxon>
        <taxon>Streptophyta</taxon>
        <taxon>Embryophyta</taxon>
        <taxon>Tracheophyta</taxon>
        <taxon>Spermatophyta</taxon>
        <taxon>Magnoliopsida</taxon>
        <taxon>eudicotyledons</taxon>
        <taxon>Gunneridae</taxon>
        <taxon>Pentapetalae</taxon>
        <taxon>rosids</taxon>
        <taxon>fabids</taxon>
        <taxon>Malpighiales</taxon>
        <taxon>Linaceae</taxon>
        <taxon>Linum</taxon>
    </lineage>
</organism>
<dbReference type="EMBL" id="OZ034817">
    <property type="protein sequence ID" value="CAL1382778.1"/>
    <property type="molecule type" value="Genomic_DNA"/>
</dbReference>
<reference evidence="3 4" key="1">
    <citation type="submission" date="2024-04" db="EMBL/GenBank/DDBJ databases">
        <authorList>
            <person name="Fracassetti M."/>
        </authorList>
    </citation>
    <scope>NUCLEOTIDE SEQUENCE [LARGE SCALE GENOMIC DNA]</scope>
</reference>
<protein>
    <submittedName>
        <fullName evidence="3">Uncharacterized protein</fullName>
    </submittedName>
</protein>
<dbReference type="AlphaFoldDB" id="A0AAV2EAZ8"/>
<name>A0AAV2EAZ8_9ROSI</name>
<evidence type="ECO:0000313" key="4">
    <source>
        <dbReference type="Proteomes" id="UP001497516"/>
    </source>
</evidence>
<proteinExistence type="predicted"/>
<feature type="chain" id="PRO_5044010564" evidence="2">
    <location>
        <begin position="26"/>
        <end position="171"/>
    </location>
</feature>
<evidence type="ECO:0000256" key="2">
    <source>
        <dbReference type="SAM" id="SignalP"/>
    </source>
</evidence>
<feature type="region of interest" description="Disordered" evidence="1">
    <location>
        <begin position="91"/>
        <end position="114"/>
    </location>
</feature>
<keyword evidence="2" id="KW-0732">Signal</keyword>
<gene>
    <name evidence="3" type="ORF">LTRI10_LOCUS24086</name>
</gene>
<dbReference type="Proteomes" id="UP001497516">
    <property type="component" value="Chromosome 4"/>
</dbReference>
<evidence type="ECO:0000256" key="1">
    <source>
        <dbReference type="SAM" id="MobiDB-lite"/>
    </source>
</evidence>
<sequence>MLLLISLSTMLTCFFFGSMMSFGDVHFPGPLPFGPLITRLFSRLEIDLSSFQTISPTQYVSIDQMLDDLEVAIGGEVFPAAAAAVIEVDEAEVEPEDVEPEENVEPEEEDDSNSEDLFPADLVVLYETDEEEFGSDEEDRFCRILRVCLKLVVFFCVVCPELFGLELAALN</sequence>
<feature type="signal peptide" evidence="2">
    <location>
        <begin position="1"/>
        <end position="25"/>
    </location>
</feature>
<accession>A0AAV2EAZ8</accession>